<evidence type="ECO:0000313" key="3">
    <source>
        <dbReference type="Proteomes" id="UP000001075"/>
    </source>
</evidence>
<accession>G3IHD2</accession>
<feature type="compositionally biased region" description="Polar residues" evidence="1">
    <location>
        <begin position="49"/>
        <end position="66"/>
    </location>
</feature>
<evidence type="ECO:0000313" key="2">
    <source>
        <dbReference type="EMBL" id="EGW06993.1"/>
    </source>
</evidence>
<name>G3IHD2_CRIGR</name>
<dbReference type="EMBL" id="JH002748">
    <property type="protein sequence ID" value="EGW06993.1"/>
    <property type="molecule type" value="Genomic_DNA"/>
</dbReference>
<proteinExistence type="predicted"/>
<feature type="region of interest" description="Disordered" evidence="1">
    <location>
        <begin position="37"/>
        <end position="66"/>
    </location>
</feature>
<gene>
    <name evidence="2" type="ORF">I79_023221</name>
</gene>
<organism evidence="2 3">
    <name type="scientific">Cricetulus griseus</name>
    <name type="common">Chinese hamster</name>
    <name type="synonym">Cricetulus barabensis griseus</name>
    <dbReference type="NCBI Taxonomy" id="10029"/>
    <lineage>
        <taxon>Eukaryota</taxon>
        <taxon>Metazoa</taxon>
        <taxon>Chordata</taxon>
        <taxon>Craniata</taxon>
        <taxon>Vertebrata</taxon>
        <taxon>Euteleostomi</taxon>
        <taxon>Mammalia</taxon>
        <taxon>Eutheria</taxon>
        <taxon>Euarchontoglires</taxon>
        <taxon>Glires</taxon>
        <taxon>Rodentia</taxon>
        <taxon>Myomorpha</taxon>
        <taxon>Muroidea</taxon>
        <taxon>Cricetidae</taxon>
        <taxon>Cricetinae</taxon>
        <taxon>Cricetulus</taxon>
    </lineage>
</organism>
<sequence>MQATVDGHLRSTLNPHHKANSIVDIPVLVLFLHTSMGKGKSRPSYTLGYHSTTEPHPSSSLGDSRQ</sequence>
<dbReference type="AlphaFoldDB" id="G3IHD2"/>
<protein>
    <submittedName>
        <fullName evidence="2">Uncharacterized protein</fullName>
    </submittedName>
</protein>
<reference evidence="3" key="1">
    <citation type="journal article" date="2011" name="Nat. Biotechnol.">
        <title>The genomic sequence of the Chinese hamster ovary (CHO)-K1 cell line.</title>
        <authorList>
            <person name="Xu X."/>
            <person name="Nagarajan H."/>
            <person name="Lewis N.E."/>
            <person name="Pan S."/>
            <person name="Cai Z."/>
            <person name="Liu X."/>
            <person name="Chen W."/>
            <person name="Xie M."/>
            <person name="Wang W."/>
            <person name="Hammond S."/>
            <person name="Andersen M.R."/>
            <person name="Neff N."/>
            <person name="Passarelli B."/>
            <person name="Koh W."/>
            <person name="Fan H.C."/>
            <person name="Wang J."/>
            <person name="Gui Y."/>
            <person name="Lee K.H."/>
            <person name="Betenbaugh M.J."/>
            <person name="Quake S.R."/>
            <person name="Famili I."/>
            <person name="Palsson B.O."/>
            <person name="Wang J."/>
        </authorList>
    </citation>
    <scope>NUCLEOTIDE SEQUENCE [LARGE SCALE GENOMIC DNA]</scope>
    <source>
        <strain evidence="3">CHO K1 cell line</strain>
    </source>
</reference>
<dbReference type="Proteomes" id="UP000001075">
    <property type="component" value="Unassembled WGS sequence"/>
</dbReference>
<dbReference type="InParanoid" id="G3IHD2"/>
<evidence type="ECO:0000256" key="1">
    <source>
        <dbReference type="SAM" id="MobiDB-lite"/>
    </source>
</evidence>